<evidence type="ECO:0000256" key="1">
    <source>
        <dbReference type="SAM" id="MobiDB-lite"/>
    </source>
</evidence>
<feature type="region of interest" description="Disordered" evidence="1">
    <location>
        <begin position="1"/>
        <end position="51"/>
    </location>
</feature>
<name>A0A2X2VII7_CITKO</name>
<accession>A0A2X2VII7</accession>
<dbReference type="Proteomes" id="UP000251584">
    <property type="component" value="Unassembled WGS sequence"/>
</dbReference>
<dbReference type="AlphaFoldDB" id="A0A2X2VII7"/>
<evidence type="ECO:0000313" key="3">
    <source>
        <dbReference type="Proteomes" id="UP000251584"/>
    </source>
</evidence>
<sequence>MMPDSTSLSGLESLLIVPRPDQAKPPSGKNITGSFRKMMFQREPDQEEEQR</sequence>
<protein>
    <submittedName>
        <fullName evidence="2">Uncharacterized protein</fullName>
    </submittedName>
</protein>
<feature type="compositionally biased region" description="Polar residues" evidence="1">
    <location>
        <begin position="1"/>
        <end position="10"/>
    </location>
</feature>
<reference evidence="2 3" key="1">
    <citation type="submission" date="2018-06" db="EMBL/GenBank/DDBJ databases">
        <authorList>
            <consortium name="Pathogen Informatics"/>
            <person name="Doyle S."/>
        </authorList>
    </citation>
    <scope>NUCLEOTIDE SEQUENCE [LARGE SCALE GENOMIC DNA]</scope>
    <source>
        <strain evidence="2 3">NCTC10786</strain>
    </source>
</reference>
<dbReference type="EMBL" id="UAVY01000004">
    <property type="protein sequence ID" value="SQB28194.1"/>
    <property type="molecule type" value="Genomic_DNA"/>
</dbReference>
<organism evidence="2 3">
    <name type="scientific">Citrobacter koseri</name>
    <name type="common">Citrobacter diversus</name>
    <dbReference type="NCBI Taxonomy" id="545"/>
    <lineage>
        <taxon>Bacteria</taxon>
        <taxon>Pseudomonadati</taxon>
        <taxon>Pseudomonadota</taxon>
        <taxon>Gammaproteobacteria</taxon>
        <taxon>Enterobacterales</taxon>
        <taxon>Enterobacteriaceae</taxon>
        <taxon>Citrobacter</taxon>
    </lineage>
</organism>
<gene>
    <name evidence="2" type="ORF">NCTC10786_02161</name>
</gene>
<feature type="compositionally biased region" description="Basic and acidic residues" evidence="1">
    <location>
        <begin position="40"/>
        <end position="51"/>
    </location>
</feature>
<proteinExistence type="predicted"/>
<evidence type="ECO:0000313" key="2">
    <source>
        <dbReference type="EMBL" id="SQB28194.1"/>
    </source>
</evidence>